<protein>
    <submittedName>
        <fullName evidence="1">(salmon louse) hypothetical protein</fullName>
    </submittedName>
</protein>
<accession>A0A817FCF0</accession>
<proteinExistence type="predicted"/>
<name>A0A817FCF0_LEPSM</name>
<evidence type="ECO:0000313" key="2">
    <source>
        <dbReference type="Proteomes" id="UP000675881"/>
    </source>
</evidence>
<evidence type="ECO:0000313" key="1">
    <source>
        <dbReference type="EMBL" id="CAF2745347.1"/>
    </source>
</evidence>
<sequence length="115" mass="13303">MGRCLLRERKPYCTKVEVQQWFKTISVSLELEKDEERQESCLRHFLLPNHTDLLMVRALSVSSPESTILSVVEVDNELSKAVGNLSAVTEIEYVRKRDCLFLKNGLLFLGTYFHL</sequence>
<keyword evidence="2" id="KW-1185">Reference proteome</keyword>
<dbReference type="Proteomes" id="UP000675881">
    <property type="component" value="Unassembled WGS sequence"/>
</dbReference>
<comment type="caution">
    <text evidence="1">The sequence shown here is derived from an EMBL/GenBank/DDBJ whole genome shotgun (WGS) entry which is preliminary data.</text>
</comment>
<organism evidence="1 2">
    <name type="scientific">Lepeophtheirus salmonis</name>
    <name type="common">Salmon louse</name>
    <name type="synonym">Caligus salmonis</name>
    <dbReference type="NCBI Taxonomy" id="72036"/>
    <lineage>
        <taxon>Eukaryota</taxon>
        <taxon>Metazoa</taxon>
        <taxon>Ecdysozoa</taxon>
        <taxon>Arthropoda</taxon>
        <taxon>Crustacea</taxon>
        <taxon>Multicrustacea</taxon>
        <taxon>Hexanauplia</taxon>
        <taxon>Copepoda</taxon>
        <taxon>Siphonostomatoida</taxon>
        <taxon>Caligidae</taxon>
        <taxon>Lepeophtheirus</taxon>
    </lineage>
</organism>
<dbReference type="AlphaFoldDB" id="A0A817FCF0"/>
<gene>
    <name evidence="1" type="ORF">LSAA_255</name>
</gene>
<dbReference type="EMBL" id="CAJNVT010000099">
    <property type="protein sequence ID" value="CAF2745347.1"/>
    <property type="molecule type" value="Genomic_DNA"/>
</dbReference>
<reference evidence="1" key="1">
    <citation type="submission" date="2021-02" db="EMBL/GenBank/DDBJ databases">
        <authorList>
            <person name="Bekaert M."/>
        </authorList>
    </citation>
    <scope>NUCLEOTIDE SEQUENCE</scope>
    <source>
        <strain evidence="1">IoA-00</strain>
    </source>
</reference>